<dbReference type="AlphaFoldDB" id="A0AAV7VRK5"/>
<reference evidence="1" key="1">
    <citation type="journal article" date="2022" name="bioRxiv">
        <title>Sequencing and chromosome-scale assembly of the giantPleurodeles waltlgenome.</title>
        <authorList>
            <person name="Brown T."/>
            <person name="Elewa A."/>
            <person name="Iarovenko S."/>
            <person name="Subramanian E."/>
            <person name="Araus A.J."/>
            <person name="Petzold A."/>
            <person name="Susuki M."/>
            <person name="Suzuki K.-i.T."/>
            <person name="Hayashi T."/>
            <person name="Toyoda A."/>
            <person name="Oliveira C."/>
            <person name="Osipova E."/>
            <person name="Leigh N.D."/>
            <person name="Simon A."/>
            <person name="Yun M.H."/>
        </authorList>
    </citation>
    <scope>NUCLEOTIDE SEQUENCE</scope>
    <source>
        <strain evidence="1">20211129_DDA</strain>
        <tissue evidence="1">Liver</tissue>
    </source>
</reference>
<gene>
    <name evidence="1" type="ORF">NDU88_008096</name>
</gene>
<keyword evidence="2" id="KW-1185">Reference proteome</keyword>
<name>A0AAV7VRK5_PLEWA</name>
<evidence type="ECO:0000313" key="2">
    <source>
        <dbReference type="Proteomes" id="UP001066276"/>
    </source>
</evidence>
<organism evidence="1 2">
    <name type="scientific">Pleurodeles waltl</name>
    <name type="common">Iberian ribbed newt</name>
    <dbReference type="NCBI Taxonomy" id="8319"/>
    <lineage>
        <taxon>Eukaryota</taxon>
        <taxon>Metazoa</taxon>
        <taxon>Chordata</taxon>
        <taxon>Craniata</taxon>
        <taxon>Vertebrata</taxon>
        <taxon>Euteleostomi</taxon>
        <taxon>Amphibia</taxon>
        <taxon>Batrachia</taxon>
        <taxon>Caudata</taxon>
        <taxon>Salamandroidea</taxon>
        <taxon>Salamandridae</taxon>
        <taxon>Pleurodelinae</taxon>
        <taxon>Pleurodeles</taxon>
    </lineage>
</organism>
<dbReference type="Proteomes" id="UP001066276">
    <property type="component" value="Chromosome 2_1"/>
</dbReference>
<protein>
    <submittedName>
        <fullName evidence="1">Uncharacterized protein</fullName>
    </submittedName>
</protein>
<sequence>MRSRATHLWHPIRVDHLSRNNLASVCWGSPGPVVLCSLRFFGVCQGPEPCLKSSGLTVCPRVRPSPRNLPAPLLTHSWPRTVPNPFWGLARVL</sequence>
<accession>A0AAV7VRK5</accession>
<proteinExistence type="predicted"/>
<comment type="caution">
    <text evidence="1">The sequence shown here is derived from an EMBL/GenBank/DDBJ whole genome shotgun (WGS) entry which is preliminary data.</text>
</comment>
<dbReference type="EMBL" id="JANPWB010000003">
    <property type="protein sequence ID" value="KAJ1204318.1"/>
    <property type="molecule type" value="Genomic_DNA"/>
</dbReference>
<evidence type="ECO:0000313" key="1">
    <source>
        <dbReference type="EMBL" id="KAJ1204318.1"/>
    </source>
</evidence>